<dbReference type="EMBL" id="BKCJ010005294">
    <property type="protein sequence ID" value="GEU65936.1"/>
    <property type="molecule type" value="Genomic_DNA"/>
</dbReference>
<proteinExistence type="predicted"/>
<feature type="compositionally biased region" description="Basic and acidic residues" evidence="2">
    <location>
        <begin position="47"/>
        <end position="60"/>
    </location>
</feature>
<dbReference type="AlphaFoldDB" id="A0A6L2LVX4"/>
<sequence>MGHGSGHGSAPGSAHASFPFDDDEDNSPAKEVSPVKPKKPSKRAAKTKKDDPKEGKEAPKKWTVAKETALRQGWCDVSENSISGNNMKAKGFWEAVIRYFKTETGSTRDVEMPLFYQTQGRKKSKTSKTTLRSASGGINLNEEADEVVQETQEFRPMADKFYNMKQKKKKEKKDKEQQSYIDLKNRELSIREAEAREIAQLKREKLEIQRQTLELAEREKRDRDILFYNSVIDPNFPPIQQQKVLEMKMKINARYNLDY</sequence>
<evidence type="ECO:0008006" key="4">
    <source>
        <dbReference type="Google" id="ProtNLM"/>
    </source>
</evidence>
<feature type="compositionally biased region" description="Basic residues" evidence="2">
    <location>
        <begin position="36"/>
        <end position="46"/>
    </location>
</feature>
<feature type="region of interest" description="Disordered" evidence="2">
    <location>
        <begin position="1"/>
        <end position="65"/>
    </location>
</feature>
<organism evidence="3">
    <name type="scientific">Tanacetum cinerariifolium</name>
    <name type="common">Dalmatian daisy</name>
    <name type="synonym">Chrysanthemum cinerariifolium</name>
    <dbReference type="NCBI Taxonomy" id="118510"/>
    <lineage>
        <taxon>Eukaryota</taxon>
        <taxon>Viridiplantae</taxon>
        <taxon>Streptophyta</taxon>
        <taxon>Embryophyta</taxon>
        <taxon>Tracheophyta</taxon>
        <taxon>Spermatophyta</taxon>
        <taxon>Magnoliopsida</taxon>
        <taxon>eudicotyledons</taxon>
        <taxon>Gunneridae</taxon>
        <taxon>Pentapetalae</taxon>
        <taxon>asterids</taxon>
        <taxon>campanulids</taxon>
        <taxon>Asterales</taxon>
        <taxon>Asteraceae</taxon>
        <taxon>Asteroideae</taxon>
        <taxon>Anthemideae</taxon>
        <taxon>Anthemidinae</taxon>
        <taxon>Tanacetum</taxon>
    </lineage>
</organism>
<reference evidence="3" key="1">
    <citation type="journal article" date="2019" name="Sci. Rep.">
        <title>Draft genome of Tanacetum cinerariifolium, the natural source of mosquito coil.</title>
        <authorList>
            <person name="Yamashiro T."/>
            <person name="Shiraishi A."/>
            <person name="Satake H."/>
            <person name="Nakayama K."/>
        </authorList>
    </citation>
    <scope>NUCLEOTIDE SEQUENCE</scope>
</reference>
<keyword evidence="1" id="KW-0175">Coiled coil</keyword>
<comment type="caution">
    <text evidence="3">The sequence shown here is derived from an EMBL/GenBank/DDBJ whole genome shotgun (WGS) entry which is preliminary data.</text>
</comment>
<feature type="coiled-coil region" evidence="1">
    <location>
        <begin position="191"/>
        <end position="223"/>
    </location>
</feature>
<accession>A0A6L2LVX4</accession>
<evidence type="ECO:0000256" key="1">
    <source>
        <dbReference type="SAM" id="Coils"/>
    </source>
</evidence>
<evidence type="ECO:0000313" key="3">
    <source>
        <dbReference type="EMBL" id="GEU65936.1"/>
    </source>
</evidence>
<evidence type="ECO:0000256" key="2">
    <source>
        <dbReference type="SAM" id="MobiDB-lite"/>
    </source>
</evidence>
<gene>
    <name evidence="3" type="ORF">Tci_037914</name>
</gene>
<name>A0A6L2LVX4_TANCI</name>
<protein>
    <recommendedName>
        <fullName evidence="4">No apical meristem-associated C-terminal domain-containing protein</fullName>
    </recommendedName>
</protein>